<keyword evidence="2" id="KW-1185">Reference proteome</keyword>
<dbReference type="PATRIC" id="fig|480.237.peg.393"/>
<dbReference type="RefSeq" id="WP_064611734.1">
    <property type="nucleotide sequence ID" value="NZ_LXHB01000124.1"/>
</dbReference>
<dbReference type="EMBL" id="LXHC01000028">
    <property type="protein sequence ID" value="OAU94453.1"/>
    <property type="molecule type" value="Genomic_DNA"/>
</dbReference>
<dbReference type="OrthoDB" id="6648777at2"/>
<dbReference type="Proteomes" id="UP000078228">
    <property type="component" value="Unassembled WGS sequence"/>
</dbReference>
<reference evidence="1 2" key="1">
    <citation type="journal article" date="2016" name="Genome Biol. Evol.">
        <title>Comparative Genomic Analyses of the Moraxella catarrhalis Serosensitive and Seroresistant Lineages Demonstrate Their Independent Evolution.</title>
        <authorList>
            <person name="Earl J.P."/>
            <person name="de Vries S.P."/>
            <person name="Ahmed A."/>
            <person name="Powell E."/>
            <person name="Schultz M.P."/>
            <person name="Hermans P.W."/>
            <person name="Hill D.J."/>
            <person name="Zhou Z."/>
            <person name="Constantinidou C.I."/>
            <person name="Hu F.Z."/>
            <person name="Bootsma H.J."/>
            <person name="Ehrlich G.D."/>
        </authorList>
    </citation>
    <scope>NUCLEOTIDE SEQUENCE [LARGE SCALE GENOMIC DNA]</scope>
    <source>
        <strain evidence="1 2">Z7542</strain>
    </source>
</reference>
<comment type="caution">
    <text evidence="1">The sequence shown here is derived from an EMBL/GenBank/DDBJ whole genome shotgun (WGS) entry which is preliminary data.</text>
</comment>
<gene>
    <name evidence="1" type="ORF">AO384_1810</name>
</gene>
<dbReference type="AlphaFoldDB" id="A0A198UDE5"/>
<evidence type="ECO:0000313" key="1">
    <source>
        <dbReference type="EMBL" id="OAU94453.1"/>
    </source>
</evidence>
<proteinExistence type="predicted"/>
<sequence>MSTIKVDRHANSEPAELDLSQALTADATPDDIEAAIADQERLVFVVANFMDGRVFSLIRHARHQGFQGEIIVGGEFALDQANYFVKSGATVFLVNEANVETLTKTLQDLATGYDGESVNRLPLFR</sequence>
<dbReference type="InterPro" id="IPR008318">
    <property type="entry name" value="UCP030820"/>
</dbReference>
<evidence type="ECO:0000313" key="2">
    <source>
        <dbReference type="Proteomes" id="UP000078228"/>
    </source>
</evidence>
<organism evidence="1 2">
    <name type="scientific">Moraxella catarrhalis</name>
    <name type="common">Branhamella catarrhalis</name>
    <dbReference type="NCBI Taxonomy" id="480"/>
    <lineage>
        <taxon>Bacteria</taxon>
        <taxon>Pseudomonadati</taxon>
        <taxon>Pseudomonadota</taxon>
        <taxon>Gammaproteobacteria</taxon>
        <taxon>Moraxellales</taxon>
        <taxon>Moraxellaceae</taxon>
        <taxon>Moraxella</taxon>
    </lineage>
</organism>
<accession>A0A198UDE5</accession>
<evidence type="ECO:0008006" key="3">
    <source>
        <dbReference type="Google" id="ProtNLM"/>
    </source>
</evidence>
<protein>
    <recommendedName>
        <fullName evidence="3">DUF934 domain-containing protein</fullName>
    </recommendedName>
</protein>
<dbReference type="Pfam" id="PF06073">
    <property type="entry name" value="DUF934"/>
    <property type="match status" value="1"/>
</dbReference>
<name>A0A198UDE5_MORCA</name>